<dbReference type="AlphaFoldDB" id="A0A9E6Y068"/>
<evidence type="ECO:0000313" key="3">
    <source>
        <dbReference type="Proteomes" id="UP001162834"/>
    </source>
</evidence>
<dbReference type="Gene3D" id="3.40.33.10">
    <property type="entry name" value="CAP"/>
    <property type="match status" value="1"/>
</dbReference>
<dbReference type="SUPFAM" id="SSF55797">
    <property type="entry name" value="PR-1-like"/>
    <property type="match status" value="1"/>
</dbReference>
<keyword evidence="3" id="KW-1185">Reference proteome</keyword>
<dbReference type="Proteomes" id="UP001162834">
    <property type="component" value="Chromosome"/>
</dbReference>
<organism evidence="2 3">
    <name type="scientific">Capillimicrobium parvum</name>
    <dbReference type="NCBI Taxonomy" id="2884022"/>
    <lineage>
        <taxon>Bacteria</taxon>
        <taxon>Bacillati</taxon>
        <taxon>Actinomycetota</taxon>
        <taxon>Thermoleophilia</taxon>
        <taxon>Solirubrobacterales</taxon>
        <taxon>Capillimicrobiaceae</taxon>
        <taxon>Capillimicrobium</taxon>
    </lineage>
</organism>
<dbReference type="PANTHER" id="PTHR31157">
    <property type="entry name" value="SCP DOMAIN-CONTAINING PROTEIN"/>
    <property type="match status" value="1"/>
</dbReference>
<feature type="domain" description="SCP" evidence="1">
    <location>
        <begin position="38"/>
        <end position="149"/>
    </location>
</feature>
<evidence type="ECO:0000259" key="1">
    <source>
        <dbReference type="Pfam" id="PF00188"/>
    </source>
</evidence>
<dbReference type="InterPro" id="IPR014044">
    <property type="entry name" value="CAP_dom"/>
</dbReference>
<dbReference type="EMBL" id="CP087164">
    <property type="protein sequence ID" value="UGS37624.1"/>
    <property type="molecule type" value="Genomic_DNA"/>
</dbReference>
<accession>A0A9E6Y068</accession>
<proteinExistence type="predicted"/>
<reference evidence="2" key="1">
    <citation type="journal article" date="2022" name="Int. J. Syst. Evol. Microbiol.">
        <title>Pseudomonas aegrilactucae sp. nov. and Pseudomonas morbosilactucae sp. nov., pathogens causing bacterial rot of lettuce in Japan.</title>
        <authorList>
            <person name="Sawada H."/>
            <person name="Fujikawa T."/>
            <person name="Satou M."/>
        </authorList>
    </citation>
    <scope>NUCLEOTIDE SEQUENCE</scope>
    <source>
        <strain evidence="2">0166_1</strain>
    </source>
</reference>
<dbReference type="PANTHER" id="PTHR31157:SF1">
    <property type="entry name" value="SCP DOMAIN-CONTAINING PROTEIN"/>
    <property type="match status" value="1"/>
</dbReference>
<name>A0A9E6Y068_9ACTN</name>
<gene>
    <name evidence="2" type="ORF">DSM104329_04044</name>
</gene>
<protein>
    <recommendedName>
        <fullName evidence="1">SCP domain-containing protein</fullName>
    </recommendedName>
</protein>
<sequence length="170" mass="18393">MSLALASGPASAQSPCRGADDIPTAGTLRAARAATLCLLNQQRAQHGLRPLRANRRLRISATRHSKDMVARHYFDHVSQDGSTFDQRIRRSGYIPRRGGWQIGENIAWGAGELASPSHTVEAWMGSPGHRRNILTRGFRDIGIGIAPGAPEDLPSDIAGATYTTDFGSRH</sequence>
<dbReference type="InterPro" id="IPR035940">
    <property type="entry name" value="CAP_sf"/>
</dbReference>
<dbReference type="CDD" id="cd05379">
    <property type="entry name" value="CAP_bacterial"/>
    <property type="match status" value="1"/>
</dbReference>
<dbReference type="KEGG" id="sbae:DSM104329_04044"/>
<evidence type="ECO:0000313" key="2">
    <source>
        <dbReference type="EMBL" id="UGS37624.1"/>
    </source>
</evidence>
<dbReference type="Pfam" id="PF00188">
    <property type="entry name" value="CAP"/>
    <property type="match status" value="1"/>
</dbReference>